<dbReference type="AlphaFoldDB" id="A0A0B3RTS8"/>
<dbReference type="Proteomes" id="UP000030960">
    <property type="component" value="Unassembled WGS sequence"/>
</dbReference>
<gene>
    <name evidence="1" type="ORF">OA50_05303</name>
</gene>
<evidence type="ECO:0000313" key="2">
    <source>
        <dbReference type="Proteomes" id="UP000030960"/>
    </source>
</evidence>
<dbReference type="EMBL" id="JSUQ01000030">
    <property type="protein sequence ID" value="KHQ50183.1"/>
    <property type="molecule type" value="Genomic_DNA"/>
</dbReference>
<comment type="caution">
    <text evidence="1">The sequence shown here is derived from an EMBL/GenBank/DDBJ whole genome shotgun (WGS) entry which is preliminary data.</text>
</comment>
<proteinExistence type="predicted"/>
<name>A0A0B3RTS8_9RHOB</name>
<accession>A0A0B3RTS8</accession>
<sequence length="62" mass="6573">MKPVERPDALSATIPETSLRALYGALTASQAHPGVVPPVAFARDGFYTLFTTPAGDVWYPGP</sequence>
<protein>
    <submittedName>
        <fullName evidence="1">Uncharacterized protein</fullName>
    </submittedName>
</protein>
<reference evidence="1 2" key="1">
    <citation type="submission" date="2014-10" db="EMBL/GenBank/DDBJ databases">
        <title>Genome sequence of Ponticoccus sp. strain UMTAT08 isolated from clonal culture of toxic dinoflagellate Alexandrium tamiyavanichii.</title>
        <authorList>
            <person name="Gan H.Y."/>
            <person name="Muhd D.-D."/>
            <person name="Mohd Noor M.E."/>
            <person name="Yeong Y.S."/>
            <person name="Usup G."/>
        </authorList>
    </citation>
    <scope>NUCLEOTIDE SEQUENCE [LARGE SCALE GENOMIC DNA]</scope>
    <source>
        <strain evidence="1 2">UMTAT08</strain>
    </source>
</reference>
<keyword evidence="2" id="KW-1185">Reference proteome</keyword>
<evidence type="ECO:0000313" key="1">
    <source>
        <dbReference type="EMBL" id="KHQ50183.1"/>
    </source>
</evidence>
<organism evidence="1 2">
    <name type="scientific">Mameliella alba</name>
    <dbReference type="NCBI Taxonomy" id="561184"/>
    <lineage>
        <taxon>Bacteria</taxon>
        <taxon>Pseudomonadati</taxon>
        <taxon>Pseudomonadota</taxon>
        <taxon>Alphaproteobacteria</taxon>
        <taxon>Rhodobacterales</taxon>
        <taxon>Roseobacteraceae</taxon>
        <taxon>Mameliella</taxon>
    </lineage>
</organism>